<comment type="catalytic activity">
    <reaction evidence="8">
        <text>RNA(n) + a ribonucleoside 5'-triphosphate = RNA(n+1) + diphosphate</text>
        <dbReference type="Rhea" id="RHEA:21248"/>
        <dbReference type="Rhea" id="RHEA-COMP:14527"/>
        <dbReference type="Rhea" id="RHEA-COMP:17342"/>
        <dbReference type="ChEBI" id="CHEBI:33019"/>
        <dbReference type="ChEBI" id="CHEBI:61557"/>
        <dbReference type="ChEBI" id="CHEBI:140395"/>
        <dbReference type="EC" id="2.7.7.6"/>
    </reaction>
</comment>
<dbReference type="GO" id="GO:0003677">
    <property type="term" value="F:DNA binding"/>
    <property type="evidence" value="ECO:0007669"/>
    <property type="project" value="UniProtKB-UniRule"/>
</dbReference>
<name>A0A097KNE4_9CHLO</name>
<comment type="subunit">
    <text evidence="8">In plastids the minimal PEP RNA polymerase catalytic core is composed of four subunits: alpha, beta, beta', and beta''. When a (nuclear-encoded) sigma factor is associated with the core the holoenzyme is formed, which can initiate transcription.</text>
</comment>
<dbReference type="EC" id="2.7.7.6" evidence="8"/>
<dbReference type="InterPro" id="IPR045867">
    <property type="entry name" value="DNA-dir_RpoC_beta_prime"/>
</dbReference>
<comment type="function">
    <text evidence="8">DNA-dependent RNA polymerase catalyzes the transcription of DNA into RNA using the four ribonucleoside triphosphates as substrates.</text>
</comment>
<dbReference type="CDD" id="cd02655">
    <property type="entry name" value="RNAP_beta'_C"/>
    <property type="match status" value="1"/>
</dbReference>
<keyword evidence="7 8" id="KW-0804">Transcription</keyword>
<dbReference type="PANTHER" id="PTHR19376">
    <property type="entry name" value="DNA-DIRECTED RNA POLYMERASE"/>
    <property type="match status" value="1"/>
</dbReference>
<keyword evidence="11" id="KW-0150">Chloroplast</keyword>
<dbReference type="Gene3D" id="1.10.150.390">
    <property type="match status" value="1"/>
</dbReference>
<keyword evidence="6 8" id="KW-0862">Zinc</keyword>
<dbReference type="InterPro" id="IPR038120">
    <property type="entry name" value="Rpb1_funnel_sf"/>
</dbReference>
<evidence type="ECO:0000313" key="11">
    <source>
        <dbReference type="EMBL" id="AIT94719.1"/>
    </source>
</evidence>
<evidence type="ECO:0000259" key="10">
    <source>
        <dbReference type="Pfam" id="PF05000"/>
    </source>
</evidence>
<dbReference type="RefSeq" id="YP_009105909.1">
    <property type="nucleotide sequence ID" value="NC_025537.1"/>
</dbReference>
<evidence type="ECO:0000256" key="7">
    <source>
        <dbReference type="ARBA" id="ARBA00023163"/>
    </source>
</evidence>
<evidence type="ECO:0000256" key="4">
    <source>
        <dbReference type="ARBA" id="ARBA00022695"/>
    </source>
</evidence>
<dbReference type="SUPFAM" id="SSF64484">
    <property type="entry name" value="beta and beta-prime subunits of DNA dependent RNA-polymerase"/>
    <property type="match status" value="1"/>
</dbReference>
<dbReference type="PANTHER" id="PTHR19376:SF68">
    <property type="entry name" value="DNA-DIRECTED RNA POLYMERASE SUBUNIT BETA"/>
    <property type="match status" value="1"/>
</dbReference>
<evidence type="ECO:0000256" key="8">
    <source>
        <dbReference type="HAMAP-Rule" id="MF_01324"/>
    </source>
</evidence>
<dbReference type="GO" id="GO:0006351">
    <property type="term" value="P:DNA-templated transcription"/>
    <property type="evidence" value="ECO:0007669"/>
    <property type="project" value="UniProtKB-UniRule"/>
</dbReference>
<feature type="domain" description="RNA polymerase Rpb1" evidence="9">
    <location>
        <begin position="168"/>
        <end position="407"/>
    </location>
</feature>
<keyword evidence="2 11" id="KW-0934">Plastid</keyword>
<evidence type="ECO:0000256" key="1">
    <source>
        <dbReference type="ARBA" id="ARBA00022478"/>
    </source>
</evidence>
<gene>
    <name evidence="8 11" type="primary">rpoC2</name>
</gene>
<evidence type="ECO:0000256" key="2">
    <source>
        <dbReference type="ARBA" id="ARBA00022640"/>
    </source>
</evidence>
<sequence>MKPFFFNRCFEKNNLKALIAWSLLNFGERKTLNLVEKLKNLGFMYATQAGISLSLDDLKTPPTKISLISEAEYQTASTKKEYYQGNLTAVEKFQQLIDTWHRTSELLKQDVIENFKSTDILNPVYMMAFSGARGNISQVRQLVGMRGLMADPQGQIIDFPIRSNFREGLTLTEYVISCYGARKGLVDTALRTANSGYLTRRLVDVSQHVIIGWMNCGTTRGISLGNMIVENKIILPLQNRLFGRVLAEDVQPIAIKNQQISLELASKVGKLKESVLVRSPLTCKHKKFLCQFCYGWSLAYGNLVGMGEAVGVLAAQSIGEPGTQLTMRTFHTGGVFSGGVIDEIRAPFNGFVFFNKSLPGKLIRTSYGKIAFFTKKPGEVLFYSSISSNSRIEESPKSSLFLPLDKEESKQKIKFFLPECTILFIRNAGKIYKGQLVAEFSSITDKKNEQIRAEHRVYSEIAGQIFLKKITQFFPSKSKISGGCKEQIDSLWILSGKIYKSAIASPLFLKKGDYLDSTTTINQSLGFTTNIGTISSYLSPKEKQFSEFNLSVPHIEYKNPKKNGMAMSLDKEGVENFKGKPATQIVLKQPLQNLLIKTPYYKRFSYFFSLPVNQVDSRQSADLLFTTSSLKDNIGQFAKNDRLEWSKKPILYQWFPKTYQTKTGGLLLSSKFIIENFSFDKVLFWISEESYEIPYFPVRLGRSSLRHKRKENFSRLERSKGTSKFKGKSKNQKLVFSGYARGWNSREIPLFYTNNRQLRKKPIYLKTSGFFQSIKYLRPFHGNSLQNRINFKTKKNPNYLKKDFFLSFTLHPYFPFDCGTTLYISKSTPYTLSSKINGQVNKYNNFIFLTKKNILQKLSKAREIRAEKKISFAFYRLSFGSLNRPELFHFSNAESLLTPVTFASAVLPELILTSQRARSSKVQDKAKSNGMTNERKKGSGDKTLITSLLTFTPENPFSLGTKKLHNCFFQRLAFFTTKNTNDNTKGFLENPLFLIKRKYQKLNRFPIWSTSLTKQNYKPKEIGYERNNPKINQDPFKQFICLSTPDQSPSLSLNKSSLSKDRFSKKDWTKSEIKKNSSRNSQNKEIQITFLNFYRRVHLKKNNFSNIFNLFPFLCDVRPSNLQVIKIQNWNPKKEKIKSCSSLNTIEKKTVKKVKVKSGWVYFPQDDQKLVKNIIANKLRLQSQEWNKIENIQLNTSEIDEVAFDQQKIFTEYLRLFWTASRYSKVPKEKGLNLNTLNKKVIFVPFLAQIQRVQRGKSSRKNWNQVNEEVPANSKNIKVKFNSPKHNANFTKKLFVTKQVRNSRLALRKVHRAQKNNQILHLKFRLGLSSFFLPKDSYEKKKEERSTIFSDQNKKFNKVIISSRETQEFNLNLVQEKNFLNNYKNINTAKLKDTNVTLSKIKKINPWIKRNFQLIINKKNDPRDTGKISKKLQSFFISSLTNETKRKAKSCINSGNSDFSKMIVSKTKLTQSEKRANLVFFSQLTAKNENSNFKKNLSQKRTQTKKKNSSSDAVSSAANNPYNMFFFGSPRVISAEQQIAYSGSQPLFSAETTGFTSRSKTSKHQRKLVFEGERLLKISKPKILVLFRKIIPYSLLDTRQYKKRVYSSNKKEIFFESLLSSNFTRQKKTKLFSSDPSHDLQIKRLIPLGAQKDAALVTKFLDKIVLQRVNIVASPSINLGLNAISTQIQSTRLTRKGFFSKTFFLSTYTFGAFCVGNIFSKKNLSNSTKETWISTNRPIFLTDYLSPYKGEIAKSHSNSSCIIITNADQITVSTSRLNTLESSEQKNISLNKVKPFAVIGQLIRSGEEIALNKGLLQSGQVIQIETGKITLRIAYPLLLSFGSIFHVQHTSFVEKKDQLFTLFYQIVKTGDIVQGIPKIEQLFEARGPLIEGRGTEERHLFTSGLSARFWRIYLNYSQKFSNKIAVRKSFEEIQQIIVQEVYMVYQEQGVNLAEKHLEIIVRQMTSFVLIVNPGGTRFLPGEILPLSLVEKANNYLLFLDVTSSIYNSPYYAQYVPVLFGITKAALRSEGFISAASFQETTRVLSQAAIEKRKDYLHGLKENVVLGRVIPAGTGFPIWRWKKAVSSLPIREGSPKGKLQSVLSRFDAESLDSLIL</sequence>
<keyword evidence="1 8" id="KW-0240">DNA-directed RNA polymerase</keyword>
<dbReference type="Gene3D" id="1.10.1790.20">
    <property type="match status" value="1"/>
</dbReference>
<dbReference type="GO" id="GO:0008270">
    <property type="term" value="F:zinc ion binding"/>
    <property type="evidence" value="ECO:0007669"/>
    <property type="project" value="UniProtKB-UniRule"/>
</dbReference>
<reference evidence="11" key="1">
    <citation type="journal article" date="2014" name="BMC Evol. Biol.">
        <title>Chloroplast phylogenomic analysis resolves deep-level relationships within the green algal class Trebouxiophyceae.</title>
        <authorList>
            <person name="Lemieux C."/>
            <person name="Otis C."/>
            <person name="Turmel M."/>
        </authorList>
    </citation>
    <scope>NUCLEOTIDE SEQUENCE</scope>
</reference>
<protein>
    <recommendedName>
        <fullName evidence="8">DNA-directed RNA polymerase subunit beta''</fullName>
        <ecNumber evidence="8">2.7.7.6</ecNumber>
    </recommendedName>
    <alternativeName>
        <fullName evidence="8">PEP</fullName>
    </alternativeName>
    <alternativeName>
        <fullName evidence="8">Plastid-encoded RNA polymerase subunit beta''</fullName>
        <shortName evidence="8">RNA polymerase subunit beta''</shortName>
    </alternativeName>
</protein>
<dbReference type="Pfam" id="PF05000">
    <property type="entry name" value="RNA_pol_Rpb1_4"/>
    <property type="match status" value="1"/>
</dbReference>
<dbReference type="InterPro" id="IPR007083">
    <property type="entry name" value="RNA_pol_Rpb1_4"/>
</dbReference>
<dbReference type="GeneID" id="22159936"/>
<dbReference type="GO" id="GO:0000428">
    <property type="term" value="C:DNA-directed RNA polymerase complex"/>
    <property type="evidence" value="ECO:0007669"/>
    <property type="project" value="UniProtKB-KW"/>
</dbReference>
<geneLocation type="chloroplast" evidence="11"/>
<accession>A0A097KNE4</accession>
<feature type="binding site" evidence="8">
    <location>
        <position position="293"/>
    </location>
    <ligand>
        <name>Zn(2+)</name>
        <dbReference type="ChEBI" id="CHEBI:29105"/>
    </ligand>
</feature>
<organism evidence="11">
    <name type="scientific">Microthamnion kuetzingianum</name>
    <dbReference type="NCBI Taxonomy" id="34148"/>
    <lineage>
        <taxon>Eukaryota</taxon>
        <taxon>Viridiplantae</taxon>
        <taxon>Chlorophyta</taxon>
        <taxon>core chlorophytes</taxon>
        <taxon>Trebouxiophyceae</taxon>
        <taxon>Microthamniales</taxon>
        <taxon>Microthamniaceae</taxon>
        <taxon>Microthamnion</taxon>
    </lineage>
</organism>
<comment type="subcellular location">
    <subcellularLocation>
        <location evidence="8">Plastid</location>
        <location evidence="8">Chloroplast</location>
    </subcellularLocation>
</comment>
<dbReference type="Gene3D" id="1.10.274.100">
    <property type="entry name" value="RNA polymerase Rpb1, domain 3"/>
    <property type="match status" value="1"/>
</dbReference>
<comment type="similarity">
    <text evidence="8">Belongs to the RNA polymerase beta' chain family. RpoC2 subfamily.</text>
</comment>
<dbReference type="GO" id="GO:0009507">
    <property type="term" value="C:chloroplast"/>
    <property type="evidence" value="ECO:0007669"/>
    <property type="project" value="UniProtKB-SubCell"/>
</dbReference>
<keyword evidence="5 8" id="KW-0479">Metal-binding</keyword>
<dbReference type="EMBL" id="KM462876">
    <property type="protein sequence ID" value="AIT94719.1"/>
    <property type="molecule type" value="Genomic_DNA"/>
</dbReference>
<feature type="domain" description="RNA polymerase Rpb1" evidence="10">
    <location>
        <begin position="88"/>
        <end position="165"/>
    </location>
</feature>
<feature type="binding site" evidence="8">
    <location>
        <position position="283"/>
    </location>
    <ligand>
        <name>Zn(2+)</name>
        <dbReference type="ChEBI" id="CHEBI:29105"/>
    </ligand>
</feature>
<dbReference type="HAMAP" id="MF_01324">
    <property type="entry name" value="RNApol_bact_RpoC2"/>
    <property type="match status" value="1"/>
</dbReference>
<evidence type="ECO:0000256" key="3">
    <source>
        <dbReference type="ARBA" id="ARBA00022679"/>
    </source>
</evidence>
<comment type="cofactor">
    <cofactor evidence="8">
        <name>Zn(2+)</name>
        <dbReference type="ChEBI" id="CHEBI:29105"/>
    </cofactor>
    <text evidence="8">Binds 1 Zn(2+) ion per subunit.</text>
</comment>
<dbReference type="Gene3D" id="1.10.132.30">
    <property type="match status" value="1"/>
</dbReference>
<proteinExistence type="inferred from homology"/>
<feature type="binding site" evidence="8">
    <location>
        <position position="290"/>
    </location>
    <ligand>
        <name>Zn(2+)</name>
        <dbReference type="ChEBI" id="CHEBI:29105"/>
    </ligand>
</feature>
<dbReference type="InterPro" id="IPR042102">
    <property type="entry name" value="RNA_pol_Rpb1_3_sf"/>
</dbReference>
<dbReference type="Pfam" id="PF04998">
    <property type="entry name" value="RNA_pol_Rpb1_5"/>
    <property type="match status" value="1"/>
</dbReference>
<dbReference type="InterPro" id="IPR007081">
    <property type="entry name" value="RNA_pol_Rpb1_5"/>
</dbReference>
<evidence type="ECO:0000259" key="9">
    <source>
        <dbReference type="Pfam" id="PF04998"/>
    </source>
</evidence>
<dbReference type="InterPro" id="IPR012756">
    <property type="entry name" value="DNA-dir_RpoC2_beta_pp"/>
</dbReference>
<dbReference type="NCBIfam" id="TIGR02388">
    <property type="entry name" value="rpoC2_cyan"/>
    <property type="match status" value="1"/>
</dbReference>
<evidence type="ECO:0000256" key="5">
    <source>
        <dbReference type="ARBA" id="ARBA00022723"/>
    </source>
</evidence>
<evidence type="ECO:0000256" key="6">
    <source>
        <dbReference type="ARBA" id="ARBA00022833"/>
    </source>
</evidence>
<keyword evidence="4 8" id="KW-0548">Nucleotidyltransferase</keyword>
<feature type="binding site" evidence="8">
    <location>
        <position position="216"/>
    </location>
    <ligand>
        <name>Zn(2+)</name>
        <dbReference type="ChEBI" id="CHEBI:29105"/>
    </ligand>
</feature>
<dbReference type="GO" id="GO:0003899">
    <property type="term" value="F:DNA-directed RNA polymerase activity"/>
    <property type="evidence" value="ECO:0007669"/>
    <property type="project" value="UniProtKB-UniRule"/>
</dbReference>
<keyword evidence="3 8" id="KW-0808">Transferase</keyword>